<dbReference type="GO" id="GO:0000976">
    <property type="term" value="F:transcription cis-regulatory region binding"/>
    <property type="evidence" value="ECO:0007669"/>
    <property type="project" value="TreeGrafter"/>
</dbReference>
<dbReference type="RefSeq" id="XP_018062066.1">
    <property type="nucleotide sequence ID" value="XM_018216327.1"/>
</dbReference>
<dbReference type="GO" id="GO:0045944">
    <property type="term" value="P:positive regulation of transcription by RNA polymerase II"/>
    <property type="evidence" value="ECO:0007669"/>
    <property type="project" value="TreeGrafter"/>
</dbReference>
<dbReference type="EMBL" id="KQ947438">
    <property type="protein sequence ID" value="KUJ07711.1"/>
    <property type="molecule type" value="Genomic_DNA"/>
</dbReference>
<dbReference type="OrthoDB" id="3596710at2759"/>
<dbReference type="CDD" id="cd14688">
    <property type="entry name" value="bZIP_YAP"/>
    <property type="match status" value="1"/>
</dbReference>
<dbReference type="PANTHER" id="PTHR37534:SF17">
    <property type="entry name" value="ZN(2)-C6 FUNGAL-TYPE DOMAIN-CONTAINING PROTEIN"/>
    <property type="match status" value="1"/>
</dbReference>
<keyword evidence="2" id="KW-0539">Nucleus</keyword>
<dbReference type="GO" id="GO:0003700">
    <property type="term" value="F:DNA-binding transcription factor activity"/>
    <property type="evidence" value="ECO:0007669"/>
    <property type="project" value="TreeGrafter"/>
</dbReference>
<accession>A0A132B5U5</accession>
<dbReference type="GeneID" id="28826053"/>
<sequence>MPRKEFVSVEQKRKDMDKDRRETIVQRRERVLVVTSRSGDKRRGQILQAQRIHRQRTLDYIEELENEIFRLRAVGASSQPNTTLQARHRGLEDTHRAQSQTECHITLHILIRFLNKQLGPGLFMRQAEFHGDSCWGASHRLDHDVIRSETLISLGSCNQYIDPSAGLDVHDALTQMLLLNFSENIAPTLVAFDGASNGFNGMLLPVAYSHKLLRDTILAASANHLRFKSPRLAKIAMQYQAAAIQTLTQATGTLPPDTGDDAVFTLAAIVVLIVNDMMNGGGDFSILFDMAKSWNLVIIESNAVHDLPLLAFLREQLETFEHVVQPLLTEKPFFLNHNNMYEIFSALESAVKQACAIYTYHTTCGNPPENIEALLKELKDTALLIPSNTPGESGLAWVYFIAAAKSASPLYRTFFARRLMGIHERRSFADVTTAFSVLQQIWDNWETGVKWMSSLSRMPLIFR</sequence>
<protein>
    <submittedName>
        <fullName evidence="4">Uncharacterized protein</fullName>
    </submittedName>
</protein>
<evidence type="ECO:0000256" key="2">
    <source>
        <dbReference type="ARBA" id="ARBA00023242"/>
    </source>
</evidence>
<proteinExistence type="predicted"/>
<dbReference type="PANTHER" id="PTHR37534">
    <property type="entry name" value="TRANSCRIPTIONAL ACTIVATOR PROTEIN UGA3"/>
    <property type="match status" value="1"/>
</dbReference>
<keyword evidence="5" id="KW-1185">Reference proteome</keyword>
<dbReference type="InParanoid" id="A0A132B5U5"/>
<dbReference type="GO" id="GO:0005634">
    <property type="term" value="C:nucleus"/>
    <property type="evidence" value="ECO:0007669"/>
    <property type="project" value="UniProtKB-SubCell"/>
</dbReference>
<gene>
    <name evidence="4" type="ORF">LY89DRAFT_691450</name>
</gene>
<dbReference type="STRING" id="149040.A0A132B5U5"/>
<evidence type="ECO:0000313" key="5">
    <source>
        <dbReference type="Proteomes" id="UP000070700"/>
    </source>
</evidence>
<dbReference type="KEGG" id="psco:LY89DRAFT_691450"/>
<name>A0A132B5U5_MOLSC</name>
<organism evidence="4 5">
    <name type="scientific">Mollisia scopiformis</name>
    <name type="common">Conifer needle endophyte fungus</name>
    <name type="synonym">Phialocephala scopiformis</name>
    <dbReference type="NCBI Taxonomy" id="149040"/>
    <lineage>
        <taxon>Eukaryota</taxon>
        <taxon>Fungi</taxon>
        <taxon>Dikarya</taxon>
        <taxon>Ascomycota</taxon>
        <taxon>Pezizomycotina</taxon>
        <taxon>Leotiomycetes</taxon>
        <taxon>Helotiales</taxon>
        <taxon>Mollisiaceae</taxon>
        <taxon>Mollisia</taxon>
    </lineage>
</organism>
<evidence type="ECO:0000313" key="4">
    <source>
        <dbReference type="EMBL" id="KUJ07711.1"/>
    </source>
</evidence>
<dbReference type="AlphaFoldDB" id="A0A132B5U5"/>
<dbReference type="Pfam" id="PF11951">
    <property type="entry name" value="Fungal_trans_2"/>
    <property type="match status" value="2"/>
</dbReference>
<feature type="region of interest" description="Disordered" evidence="3">
    <location>
        <begin position="1"/>
        <end position="22"/>
    </location>
</feature>
<dbReference type="Proteomes" id="UP000070700">
    <property type="component" value="Unassembled WGS sequence"/>
</dbReference>
<dbReference type="Gene3D" id="1.20.5.170">
    <property type="match status" value="1"/>
</dbReference>
<reference evidence="4 5" key="1">
    <citation type="submission" date="2015-10" db="EMBL/GenBank/DDBJ databases">
        <title>Full genome of DAOMC 229536 Phialocephala scopiformis, a fungal endophyte of spruce producing the potent anti-insectan compound rugulosin.</title>
        <authorList>
            <consortium name="DOE Joint Genome Institute"/>
            <person name="Walker A.K."/>
            <person name="Frasz S.L."/>
            <person name="Seifert K.A."/>
            <person name="Miller J.D."/>
            <person name="Mondo S.J."/>
            <person name="Labutti K."/>
            <person name="Lipzen A."/>
            <person name="Dockter R."/>
            <person name="Kennedy M."/>
            <person name="Grigoriev I.V."/>
            <person name="Spatafora J.W."/>
        </authorList>
    </citation>
    <scope>NUCLEOTIDE SEQUENCE [LARGE SCALE GENOMIC DNA]</scope>
    <source>
        <strain evidence="4 5">CBS 120377</strain>
    </source>
</reference>
<evidence type="ECO:0000256" key="1">
    <source>
        <dbReference type="ARBA" id="ARBA00004123"/>
    </source>
</evidence>
<evidence type="ECO:0000256" key="3">
    <source>
        <dbReference type="SAM" id="MobiDB-lite"/>
    </source>
</evidence>
<comment type="subcellular location">
    <subcellularLocation>
        <location evidence="1">Nucleus</location>
    </subcellularLocation>
</comment>
<dbReference type="InterPro" id="IPR021858">
    <property type="entry name" value="Fun_TF"/>
</dbReference>